<reference evidence="9 10" key="1">
    <citation type="submission" date="2021-03" db="EMBL/GenBank/DDBJ databases">
        <title>Paenibacillus artemisicola MWE-103 whole genome sequence.</title>
        <authorList>
            <person name="Ham Y.J."/>
        </authorList>
    </citation>
    <scope>NUCLEOTIDE SEQUENCE [LARGE SCALE GENOMIC DNA]</scope>
    <source>
        <strain evidence="9 10">MWE-103</strain>
    </source>
</reference>
<evidence type="ECO:0000256" key="5">
    <source>
        <dbReference type="ARBA" id="ARBA00022989"/>
    </source>
</evidence>
<dbReference type="EMBL" id="JAGGDJ010000001">
    <property type="protein sequence ID" value="MBO7742790.1"/>
    <property type="molecule type" value="Genomic_DNA"/>
</dbReference>
<feature type="transmembrane region" description="Helical" evidence="7">
    <location>
        <begin position="277"/>
        <end position="299"/>
    </location>
</feature>
<dbReference type="SUPFAM" id="SSF103473">
    <property type="entry name" value="MFS general substrate transporter"/>
    <property type="match status" value="1"/>
</dbReference>
<feature type="transmembrane region" description="Helical" evidence="7">
    <location>
        <begin position="46"/>
        <end position="65"/>
    </location>
</feature>
<feature type="transmembrane region" description="Helical" evidence="7">
    <location>
        <begin position="368"/>
        <end position="390"/>
    </location>
</feature>
<comment type="caution">
    <text evidence="9">The sequence shown here is derived from an EMBL/GenBank/DDBJ whole genome shotgun (WGS) entry which is preliminary data.</text>
</comment>
<protein>
    <submittedName>
        <fullName evidence="9">MFS transporter</fullName>
    </submittedName>
</protein>
<feature type="transmembrane region" description="Helical" evidence="7">
    <location>
        <begin position="77"/>
        <end position="96"/>
    </location>
</feature>
<evidence type="ECO:0000256" key="3">
    <source>
        <dbReference type="ARBA" id="ARBA00022475"/>
    </source>
</evidence>
<evidence type="ECO:0000313" key="10">
    <source>
        <dbReference type="Proteomes" id="UP000670947"/>
    </source>
</evidence>
<evidence type="ECO:0000256" key="2">
    <source>
        <dbReference type="ARBA" id="ARBA00022448"/>
    </source>
</evidence>
<dbReference type="InterPro" id="IPR020846">
    <property type="entry name" value="MFS_dom"/>
</dbReference>
<evidence type="ECO:0000259" key="8">
    <source>
        <dbReference type="PROSITE" id="PS50850"/>
    </source>
</evidence>
<feature type="transmembrane region" description="Helical" evidence="7">
    <location>
        <begin position="336"/>
        <end position="356"/>
    </location>
</feature>
<evidence type="ECO:0000256" key="1">
    <source>
        <dbReference type="ARBA" id="ARBA00004651"/>
    </source>
</evidence>
<sequence>MNSISPRQVRWIVTGLMLGLLLGSLDQTIVSTAMPHVIAELNGFNLYSWVFTIYMLTSTTAVPIFGKLADLFGRRLVYLIGMGLFLVGSALCGLSHDMTQLIVFRAIQGIGAGALMPIAMTIIGDIFPPDRRGKMQGIFGAVFGLSSVIGPAVGGFIVDHLAWQWIFYINLPFGIFAAIILSIALKESKSDEEKAIDWGGAATLTGAIVAFLLAIEMGGSGGSSSEGGMTHYAWSSPQILGLFGASLVLILLFLWIESKVKEPIIPLKLFGNRAISVSSIVGFLMGMGMFGAITYIPLFSQAVIGTSASNSGYILTPLMLSLILSSIIGGRLIMKLSYRTIVMTSMAIMTVGYLFMSQMTVNTSSFELILYMIIIGFGMGALMPVLTIAAQSAVGHELRGVATSTTQFTRSIGGTVGVAIMGVMMSSKMTDGIGGLQSQFKDIPEDQLSTLANPQALLQPEVKAQVPPKLLEALQHILSNAVTSVFVIGIVVVVIGLISAFFFGKLRMPKRQEGAAPMKVEAEMM</sequence>
<dbReference type="PRINTS" id="PR01036">
    <property type="entry name" value="TCRTETB"/>
</dbReference>
<dbReference type="PANTHER" id="PTHR23501:SF197">
    <property type="entry name" value="COMD"/>
    <property type="match status" value="1"/>
</dbReference>
<keyword evidence="2" id="KW-0813">Transport</keyword>
<proteinExistence type="predicted"/>
<comment type="subcellular location">
    <subcellularLocation>
        <location evidence="1">Cell membrane</location>
        <topology evidence="1">Multi-pass membrane protein</topology>
    </subcellularLocation>
</comment>
<dbReference type="Gene3D" id="1.20.1720.10">
    <property type="entry name" value="Multidrug resistance protein D"/>
    <property type="match status" value="1"/>
</dbReference>
<dbReference type="PANTHER" id="PTHR23501">
    <property type="entry name" value="MAJOR FACILITATOR SUPERFAMILY"/>
    <property type="match status" value="1"/>
</dbReference>
<dbReference type="RefSeq" id="WP_208845762.1">
    <property type="nucleotide sequence ID" value="NZ_JAGGDJ010000001.1"/>
</dbReference>
<dbReference type="CDD" id="cd17502">
    <property type="entry name" value="MFS_Azr1_MDR_like"/>
    <property type="match status" value="1"/>
</dbReference>
<dbReference type="InterPro" id="IPR036259">
    <property type="entry name" value="MFS_trans_sf"/>
</dbReference>
<dbReference type="InterPro" id="IPR004638">
    <property type="entry name" value="EmrB-like"/>
</dbReference>
<evidence type="ECO:0000256" key="6">
    <source>
        <dbReference type="ARBA" id="ARBA00023136"/>
    </source>
</evidence>
<keyword evidence="5 7" id="KW-1133">Transmembrane helix</keyword>
<dbReference type="InterPro" id="IPR011701">
    <property type="entry name" value="MFS"/>
</dbReference>
<keyword evidence="6 7" id="KW-0472">Membrane</keyword>
<dbReference type="Pfam" id="PF07690">
    <property type="entry name" value="MFS_1"/>
    <property type="match status" value="1"/>
</dbReference>
<keyword evidence="10" id="KW-1185">Reference proteome</keyword>
<feature type="transmembrane region" description="Helical" evidence="7">
    <location>
        <begin position="163"/>
        <end position="183"/>
    </location>
</feature>
<feature type="transmembrane region" description="Helical" evidence="7">
    <location>
        <begin position="195"/>
        <end position="215"/>
    </location>
</feature>
<keyword evidence="4 7" id="KW-0812">Transmembrane</keyword>
<organism evidence="9 10">
    <name type="scientific">Paenibacillus artemisiicola</name>
    <dbReference type="NCBI Taxonomy" id="1172618"/>
    <lineage>
        <taxon>Bacteria</taxon>
        <taxon>Bacillati</taxon>
        <taxon>Bacillota</taxon>
        <taxon>Bacilli</taxon>
        <taxon>Bacillales</taxon>
        <taxon>Paenibacillaceae</taxon>
        <taxon>Paenibacillus</taxon>
    </lineage>
</organism>
<feature type="domain" description="Major facilitator superfamily (MFS) profile" evidence="8">
    <location>
        <begin position="12"/>
        <end position="508"/>
    </location>
</feature>
<dbReference type="Proteomes" id="UP000670947">
    <property type="component" value="Unassembled WGS sequence"/>
</dbReference>
<feature type="transmembrane region" description="Helical" evidence="7">
    <location>
        <begin position="102"/>
        <end position="126"/>
    </location>
</feature>
<feature type="transmembrane region" description="Helical" evidence="7">
    <location>
        <begin position="411"/>
        <end position="429"/>
    </location>
</feature>
<accession>A0ABS3W3C8</accession>
<feature type="transmembrane region" description="Helical" evidence="7">
    <location>
        <begin position="235"/>
        <end position="256"/>
    </location>
</feature>
<gene>
    <name evidence="9" type="ORF">I8J29_01185</name>
</gene>
<evidence type="ECO:0000256" key="7">
    <source>
        <dbReference type="SAM" id="Phobius"/>
    </source>
</evidence>
<feature type="transmembrane region" description="Helical" evidence="7">
    <location>
        <begin position="138"/>
        <end position="157"/>
    </location>
</feature>
<keyword evidence="3" id="KW-1003">Cell membrane</keyword>
<feature type="transmembrane region" description="Helical" evidence="7">
    <location>
        <begin position="311"/>
        <end position="329"/>
    </location>
</feature>
<feature type="transmembrane region" description="Helical" evidence="7">
    <location>
        <begin position="477"/>
        <end position="503"/>
    </location>
</feature>
<dbReference type="PROSITE" id="PS50850">
    <property type="entry name" value="MFS"/>
    <property type="match status" value="1"/>
</dbReference>
<feature type="transmembrane region" description="Helical" evidence="7">
    <location>
        <begin position="12"/>
        <end position="34"/>
    </location>
</feature>
<evidence type="ECO:0000313" key="9">
    <source>
        <dbReference type="EMBL" id="MBO7742790.1"/>
    </source>
</evidence>
<dbReference type="Gene3D" id="1.20.1250.20">
    <property type="entry name" value="MFS general substrate transporter like domains"/>
    <property type="match status" value="1"/>
</dbReference>
<name>A0ABS3W3C8_9BACL</name>
<evidence type="ECO:0000256" key="4">
    <source>
        <dbReference type="ARBA" id="ARBA00022692"/>
    </source>
</evidence>
<dbReference type="NCBIfam" id="TIGR00711">
    <property type="entry name" value="efflux_EmrB"/>
    <property type="match status" value="1"/>
</dbReference>